<evidence type="ECO:0000313" key="2">
    <source>
        <dbReference type="Proteomes" id="UP001239111"/>
    </source>
</evidence>
<accession>A0ACC2N7E6</accession>
<gene>
    <name evidence="1" type="ORF">QAD02_008744</name>
</gene>
<protein>
    <submittedName>
        <fullName evidence="1">Uncharacterized protein</fullName>
    </submittedName>
</protein>
<sequence length="321" mass="35435">MPEKQHDSESDGSSTCSCPKTAKKELLQVENECPTNEIENHEGDKLSEDKELCDLAKQFETALKRVKDREALSPPKSAEQPFFDAVCISLTPTTQTTCCSKRTRRKRKNNYDKSRPAFNDNNEENDDESHEISCACSSCHCGSKASFSSSCPDLPPYDDADDEDVPSTKIPAKNCDKKNKKKEDKCNLPCGCKTSTNVTGKISRNLGCRLASRLRNVDVTSGFQIQADARGKSVSVNRTKSLRTDTTYYQAQPVDEAVSCNLPVSSGSSDASRSTSSVAEYESERSSLNGGDDAIVADCRMQKDRFRRPPRGERCNCLTYA</sequence>
<keyword evidence="2" id="KW-1185">Reference proteome</keyword>
<name>A0ACC2N7E6_9HYME</name>
<reference evidence="1" key="1">
    <citation type="submission" date="2023-04" db="EMBL/GenBank/DDBJ databases">
        <title>A chromosome-level genome assembly of the parasitoid wasp Eretmocerus hayati.</title>
        <authorList>
            <person name="Zhong Y."/>
            <person name="Liu S."/>
            <person name="Liu Y."/>
        </authorList>
    </citation>
    <scope>NUCLEOTIDE SEQUENCE</scope>
    <source>
        <strain evidence="1">ZJU_SS_LIU_2023</strain>
    </source>
</reference>
<evidence type="ECO:0000313" key="1">
    <source>
        <dbReference type="EMBL" id="KAJ8667082.1"/>
    </source>
</evidence>
<dbReference type="Proteomes" id="UP001239111">
    <property type="component" value="Chromosome 4"/>
</dbReference>
<proteinExistence type="predicted"/>
<comment type="caution">
    <text evidence="1">The sequence shown here is derived from an EMBL/GenBank/DDBJ whole genome shotgun (WGS) entry which is preliminary data.</text>
</comment>
<dbReference type="EMBL" id="CM056744">
    <property type="protein sequence ID" value="KAJ8667082.1"/>
    <property type="molecule type" value="Genomic_DNA"/>
</dbReference>
<organism evidence="1 2">
    <name type="scientific">Eretmocerus hayati</name>
    <dbReference type="NCBI Taxonomy" id="131215"/>
    <lineage>
        <taxon>Eukaryota</taxon>
        <taxon>Metazoa</taxon>
        <taxon>Ecdysozoa</taxon>
        <taxon>Arthropoda</taxon>
        <taxon>Hexapoda</taxon>
        <taxon>Insecta</taxon>
        <taxon>Pterygota</taxon>
        <taxon>Neoptera</taxon>
        <taxon>Endopterygota</taxon>
        <taxon>Hymenoptera</taxon>
        <taxon>Apocrita</taxon>
        <taxon>Proctotrupomorpha</taxon>
        <taxon>Chalcidoidea</taxon>
        <taxon>Aphelinidae</taxon>
        <taxon>Aphelininae</taxon>
        <taxon>Eretmocerus</taxon>
    </lineage>
</organism>